<gene>
    <name evidence="1" type="ORF">KQX54_021393</name>
</gene>
<reference evidence="1 2" key="1">
    <citation type="journal article" date="2021" name="J. Hered.">
        <title>A chromosome-level genome assembly of the parasitoid wasp, Cotesia glomerata (Hymenoptera: Braconidae).</title>
        <authorList>
            <person name="Pinto B.J."/>
            <person name="Weis J.J."/>
            <person name="Gamble T."/>
            <person name="Ode P.J."/>
            <person name="Paul R."/>
            <person name="Zaspel J.M."/>
        </authorList>
    </citation>
    <scope>NUCLEOTIDE SEQUENCE [LARGE SCALE GENOMIC DNA]</scope>
    <source>
        <strain evidence="1">CgM1</strain>
    </source>
</reference>
<dbReference type="EMBL" id="JAHXZJ010000001">
    <property type="protein sequence ID" value="KAH0568703.1"/>
    <property type="molecule type" value="Genomic_DNA"/>
</dbReference>
<sequence>MGRRHGMLLASGDARRYCSGYMPALNSYTHSLSSITVCMIGYTRPSVVSLAPELLVDARGGEDEQENKEERE</sequence>
<evidence type="ECO:0000313" key="1">
    <source>
        <dbReference type="EMBL" id="KAH0568703.1"/>
    </source>
</evidence>
<dbReference type="AlphaFoldDB" id="A0AAV7J9L2"/>
<protein>
    <submittedName>
        <fullName evidence="1">Uncharacterized protein</fullName>
    </submittedName>
</protein>
<keyword evidence="2" id="KW-1185">Reference proteome</keyword>
<organism evidence="1 2">
    <name type="scientific">Cotesia glomerata</name>
    <name type="common">Lepidopteran parasitic wasp</name>
    <name type="synonym">Apanteles glomeratus</name>
    <dbReference type="NCBI Taxonomy" id="32391"/>
    <lineage>
        <taxon>Eukaryota</taxon>
        <taxon>Metazoa</taxon>
        <taxon>Ecdysozoa</taxon>
        <taxon>Arthropoda</taxon>
        <taxon>Hexapoda</taxon>
        <taxon>Insecta</taxon>
        <taxon>Pterygota</taxon>
        <taxon>Neoptera</taxon>
        <taxon>Endopterygota</taxon>
        <taxon>Hymenoptera</taxon>
        <taxon>Apocrita</taxon>
        <taxon>Ichneumonoidea</taxon>
        <taxon>Braconidae</taxon>
        <taxon>Microgastrinae</taxon>
        <taxon>Cotesia</taxon>
    </lineage>
</organism>
<dbReference type="Proteomes" id="UP000826195">
    <property type="component" value="Unassembled WGS sequence"/>
</dbReference>
<name>A0AAV7J9L2_COTGL</name>
<comment type="caution">
    <text evidence="1">The sequence shown here is derived from an EMBL/GenBank/DDBJ whole genome shotgun (WGS) entry which is preliminary data.</text>
</comment>
<evidence type="ECO:0000313" key="2">
    <source>
        <dbReference type="Proteomes" id="UP000826195"/>
    </source>
</evidence>
<proteinExistence type="predicted"/>
<accession>A0AAV7J9L2</accession>